<accession>A0A9D4RAE7</accession>
<dbReference type="Proteomes" id="UP000828390">
    <property type="component" value="Unassembled WGS sequence"/>
</dbReference>
<dbReference type="AlphaFoldDB" id="A0A9D4RAE7"/>
<reference evidence="2" key="2">
    <citation type="submission" date="2020-11" db="EMBL/GenBank/DDBJ databases">
        <authorList>
            <person name="McCartney M.A."/>
            <person name="Auch B."/>
            <person name="Kono T."/>
            <person name="Mallez S."/>
            <person name="Becker A."/>
            <person name="Gohl D.M."/>
            <person name="Silverstein K.A.T."/>
            <person name="Koren S."/>
            <person name="Bechman K.B."/>
            <person name="Herman A."/>
            <person name="Abrahante J.E."/>
            <person name="Garbe J."/>
        </authorList>
    </citation>
    <scope>NUCLEOTIDE SEQUENCE</scope>
    <source>
        <strain evidence="2">Duluth1</strain>
        <tissue evidence="2">Whole animal</tissue>
    </source>
</reference>
<proteinExistence type="predicted"/>
<evidence type="ECO:0000313" key="3">
    <source>
        <dbReference type="Proteomes" id="UP000828390"/>
    </source>
</evidence>
<evidence type="ECO:0000259" key="1">
    <source>
        <dbReference type="Pfam" id="PF20256"/>
    </source>
</evidence>
<keyword evidence="3" id="KW-1185">Reference proteome</keyword>
<comment type="caution">
    <text evidence="2">The sequence shown here is derived from an EMBL/GenBank/DDBJ whole genome shotgun (WGS) entry which is preliminary data.</text>
</comment>
<dbReference type="GO" id="GO:0016491">
    <property type="term" value="F:oxidoreductase activity"/>
    <property type="evidence" value="ECO:0007669"/>
    <property type="project" value="InterPro"/>
</dbReference>
<evidence type="ECO:0000313" key="2">
    <source>
        <dbReference type="EMBL" id="KAH3859140.1"/>
    </source>
</evidence>
<feature type="domain" description="Aldehyde oxidase/xanthine dehydrogenase second molybdopterin binding" evidence="1">
    <location>
        <begin position="23"/>
        <end position="72"/>
    </location>
</feature>
<reference evidence="2" key="1">
    <citation type="journal article" date="2019" name="bioRxiv">
        <title>The Genome of the Zebra Mussel, Dreissena polymorpha: A Resource for Invasive Species Research.</title>
        <authorList>
            <person name="McCartney M.A."/>
            <person name="Auch B."/>
            <person name="Kono T."/>
            <person name="Mallez S."/>
            <person name="Zhang Y."/>
            <person name="Obille A."/>
            <person name="Becker A."/>
            <person name="Abrahante J.E."/>
            <person name="Garbe J."/>
            <person name="Badalamenti J.P."/>
            <person name="Herman A."/>
            <person name="Mangelson H."/>
            <person name="Liachko I."/>
            <person name="Sullivan S."/>
            <person name="Sone E.D."/>
            <person name="Koren S."/>
            <person name="Silverstein K.A.T."/>
            <person name="Beckman K.B."/>
            <person name="Gohl D.M."/>
        </authorList>
    </citation>
    <scope>NUCLEOTIDE SEQUENCE</scope>
    <source>
        <strain evidence="2">Duluth1</strain>
        <tissue evidence="2">Whole animal</tissue>
    </source>
</reference>
<dbReference type="InterPro" id="IPR046867">
    <property type="entry name" value="AldOxase/xan_DH_MoCoBD2"/>
</dbReference>
<sequence length="92" mass="10322">MTLYAHALSPVLLEQSLFHSIHTQLTYSSHRTPDIGFDFKTGTGKPFSYFSNGAACSEVEIDCLTGDHLVREPVEYTFLFGVSFSLIDRIVF</sequence>
<dbReference type="Gene3D" id="3.30.365.10">
    <property type="entry name" value="Aldehyde oxidase/xanthine dehydrogenase, molybdopterin binding domain"/>
    <property type="match status" value="1"/>
</dbReference>
<organism evidence="2 3">
    <name type="scientific">Dreissena polymorpha</name>
    <name type="common">Zebra mussel</name>
    <name type="synonym">Mytilus polymorpha</name>
    <dbReference type="NCBI Taxonomy" id="45954"/>
    <lineage>
        <taxon>Eukaryota</taxon>
        <taxon>Metazoa</taxon>
        <taxon>Spiralia</taxon>
        <taxon>Lophotrochozoa</taxon>
        <taxon>Mollusca</taxon>
        <taxon>Bivalvia</taxon>
        <taxon>Autobranchia</taxon>
        <taxon>Heteroconchia</taxon>
        <taxon>Euheterodonta</taxon>
        <taxon>Imparidentia</taxon>
        <taxon>Neoheterodontei</taxon>
        <taxon>Myida</taxon>
        <taxon>Dreissenoidea</taxon>
        <taxon>Dreissenidae</taxon>
        <taxon>Dreissena</taxon>
    </lineage>
</organism>
<gene>
    <name evidence="2" type="ORF">DPMN_101856</name>
</gene>
<dbReference type="Pfam" id="PF20256">
    <property type="entry name" value="MoCoBD_2"/>
    <property type="match status" value="1"/>
</dbReference>
<name>A0A9D4RAE7_DREPO</name>
<dbReference type="SUPFAM" id="SSF56003">
    <property type="entry name" value="Molybdenum cofactor-binding domain"/>
    <property type="match status" value="1"/>
</dbReference>
<dbReference type="InterPro" id="IPR037165">
    <property type="entry name" value="AldOxase/xan_DH_Mopterin-bd_sf"/>
</dbReference>
<protein>
    <recommendedName>
        <fullName evidence="1">Aldehyde oxidase/xanthine dehydrogenase second molybdopterin binding domain-containing protein</fullName>
    </recommendedName>
</protein>
<dbReference type="EMBL" id="JAIWYP010000003">
    <property type="protein sequence ID" value="KAH3859140.1"/>
    <property type="molecule type" value="Genomic_DNA"/>
</dbReference>